<sequence length="65" mass="7272">MASGRISNVFGLKIAAVHNDQPFAAVLLLRLVRKLWTAVRFSSVRLLTFLKTKPVPSVGKWFQSC</sequence>
<reference evidence="1" key="1">
    <citation type="submission" date="2014-11" db="EMBL/GenBank/DDBJ databases">
        <authorList>
            <person name="Amaro Gonzalez C."/>
        </authorList>
    </citation>
    <scope>NUCLEOTIDE SEQUENCE</scope>
</reference>
<dbReference type="EMBL" id="GBXM01088625">
    <property type="protein sequence ID" value="JAH19952.1"/>
    <property type="molecule type" value="Transcribed_RNA"/>
</dbReference>
<accession>A0A0E9QU36</accession>
<proteinExistence type="predicted"/>
<organism evidence="1">
    <name type="scientific">Anguilla anguilla</name>
    <name type="common">European freshwater eel</name>
    <name type="synonym">Muraena anguilla</name>
    <dbReference type="NCBI Taxonomy" id="7936"/>
    <lineage>
        <taxon>Eukaryota</taxon>
        <taxon>Metazoa</taxon>
        <taxon>Chordata</taxon>
        <taxon>Craniata</taxon>
        <taxon>Vertebrata</taxon>
        <taxon>Euteleostomi</taxon>
        <taxon>Actinopterygii</taxon>
        <taxon>Neopterygii</taxon>
        <taxon>Teleostei</taxon>
        <taxon>Anguilliformes</taxon>
        <taxon>Anguillidae</taxon>
        <taxon>Anguilla</taxon>
    </lineage>
</organism>
<dbReference type="AlphaFoldDB" id="A0A0E9QU36"/>
<protein>
    <submittedName>
        <fullName evidence="1">Uncharacterized protein</fullName>
    </submittedName>
</protein>
<name>A0A0E9QU36_ANGAN</name>
<evidence type="ECO:0000313" key="1">
    <source>
        <dbReference type="EMBL" id="JAH19952.1"/>
    </source>
</evidence>
<reference evidence="1" key="2">
    <citation type="journal article" date="2015" name="Fish Shellfish Immunol.">
        <title>Early steps in the European eel (Anguilla anguilla)-Vibrio vulnificus interaction in the gills: Role of the RtxA13 toxin.</title>
        <authorList>
            <person name="Callol A."/>
            <person name="Pajuelo D."/>
            <person name="Ebbesson L."/>
            <person name="Teles M."/>
            <person name="MacKenzie S."/>
            <person name="Amaro C."/>
        </authorList>
    </citation>
    <scope>NUCLEOTIDE SEQUENCE</scope>
</reference>